<proteinExistence type="inferred from homology"/>
<dbReference type="Proteomes" id="UP000051574">
    <property type="component" value="Unassembled WGS sequence"/>
</dbReference>
<evidence type="ECO:0000256" key="9">
    <source>
        <dbReference type="SAM" id="MobiDB-lite"/>
    </source>
</evidence>
<keyword evidence="13" id="KW-1185">Reference proteome</keyword>
<name>A0A0T6B5Y3_9SCAR</name>
<feature type="domain" description="CUE" evidence="11">
    <location>
        <begin position="288"/>
        <end position="329"/>
    </location>
</feature>
<feature type="region of interest" description="Disordered" evidence="9">
    <location>
        <begin position="333"/>
        <end position="388"/>
    </location>
</feature>
<evidence type="ECO:0000256" key="10">
    <source>
        <dbReference type="SAM" id="Phobius"/>
    </source>
</evidence>
<dbReference type="PANTHER" id="PTHR15486:SF96">
    <property type="entry name" value="LIPID DROPLET-REGULATING VLDL ASSEMBLY FACTOR AUP1"/>
    <property type="match status" value="1"/>
</dbReference>
<evidence type="ECO:0000313" key="13">
    <source>
        <dbReference type="Proteomes" id="UP000051574"/>
    </source>
</evidence>
<comment type="similarity">
    <text evidence="6">Belongs to the AUP1 family.</text>
</comment>
<dbReference type="Gene3D" id="1.10.8.10">
    <property type="entry name" value="DNA helicase RuvA subunit, C-terminal domain"/>
    <property type="match status" value="1"/>
</dbReference>
<dbReference type="GO" id="GO:0043130">
    <property type="term" value="F:ubiquitin binding"/>
    <property type="evidence" value="ECO:0007669"/>
    <property type="project" value="InterPro"/>
</dbReference>
<evidence type="ECO:0000256" key="2">
    <source>
        <dbReference type="ARBA" id="ARBA00004502"/>
    </source>
</evidence>
<organism evidence="12 13">
    <name type="scientific">Oryctes borbonicus</name>
    <dbReference type="NCBI Taxonomy" id="1629725"/>
    <lineage>
        <taxon>Eukaryota</taxon>
        <taxon>Metazoa</taxon>
        <taxon>Ecdysozoa</taxon>
        <taxon>Arthropoda</taxon>
        <taxon>Hexapoda</taxon>
        <taxon>Insecta</taxon>
        <taxon>Pterygota</taxon>
        <taxon>Neoptera</taxon>
        <taxon>Endopterygota</taxon>
        <taxon>Coleoptera</taxon>
        <taxon>Polyphaga</taxon>
        <taxon>Scarabaeiformia</taxon>
        <taxon>Scarabaeidae</taxon>
        <taxon>Dynastinae</taxon>
        <taxon>Oryctes</taxon>
    </lineage>
</organism>
<gene>
    <name evidence="12" type="ORF">AMK59_3061</name>
</gene>
<evidence type="ECO:0000256" key="6">
    <source>
        <dbReference type="ARBA" id="ARBA00035634"/>
    </source>
</evidence>
<dbReference type="EMBL" id="LJIG01009574">
    <property type="protein sequence ID" value="KRT82808.1"/>
    <property type="molecule type" value="Genomic_DNA"/>
</dbReference>
<comment type="caution">
    <text evidence="12">The sequence shown here is derived from an EMBL/GenBank/DDBJ whole genome shotgun (WGS) entry which is preliminary data.</text>
</comment>
<keyword evidence="3" id="KW-0551">Lipid droplet</keyword>
<evidence type="ECO:0000259" key="11">
    <source>
        <dbReference type="SMART" id="SM00546"/>
    </source>
</evidence>
<evidence type="ECO:0000256" key="1">
    <source>
        <dbReference type="ARBA" id="ARBA00004406"/>
    </source>
</evidence>
<dbReference type="CDD" id="cd14420">
    <property type="entry name" value="CUE_AUP1"/>
    <property type="match status" value="1"/>
</dbReference>
<feature type="transmembrane region" description="Helical" evidence="10">
    <location>
        <begin position="22"/>
        <end position="48"/>
    </location>
</feature>
<dbReference type="PANTHER" id="PTHR15486">
    <property type="entry name" value="ANCIENT UBIQUITOUS PROTEIN"/>
    <property type="match status" value="1"/>
</dbReference>
<keyword evidence="10" id="KW-0812">Transmembrane</keyword>
<dbReference type="GO" id="GO:0036503">
    <property type="term" value="P:ERAD pathway"/>
    <property type="evidence" value="ECO:0007669"/>
    <property type="project" value="InterPro"/>
</dbReference>
<dbReference type="GO" id="GO:0005811">
    <property type="term" value="C:lipid droplet"/>
    <property type="evidence" value="ECO:0007669"/>
    <property type="project" value="UniProtKB-SubCell"/>
</dbReference>
<protein>
    <recommendedName>
        <fullName evidence="7">Lipid droplet-regulating VLDL assembly factor AUP1</fullName>
    </recommendedName>
    <alternativeName>
        <fullName evidence="8">Ancient ubiquitous protein 1</fullName>
    </alternativeName>
</protein>
<comment type="subcellular location">
    <subcellularLocation>
        <location evidence="1">Endoplasmic reticulum membrane</location>
        <topology evidence="1">Peripheral membrane protein</topology>
    </subcellularLocation>
    <subcellularLocation>
        <location evidence="2">Lipid droplet</location>
    </subcellularLocation>
</comment>
<dbReference type="AlphaFoldDB" id="A0A0T6B5Y3"/>
<keyword evidence="4" id="KW-0256">Endoplasmic reticulum</keyword>
<evidence type="ECO:0000256" key="8">
    <source>
        <dbReference type="ARBA" id="ARBA00035713"/>
    </source>
</evidence>
<evidence type="ECO:0000256" key="7">
    <source>
        <dbReference type="ARBA" id="ARBA00035685"/>
    </source>
</evidence>
<feature type="compositionally biased region" description="Polar residues" evidence="9">
    <location>
        <begin position="359"/>
        <end position="369"/>
    </location>
</feature>
<feature type="compositionally biased region" description="Low complexity" evidence="9">
    <location>
        <begin position="337"/>
        <end position="358"/>
    </location>
</feature>
<evidence type="ECO:0000313" key="12">
    <source>
        <dbReference type="EMBL" id="KRT82808.1"/>
    </source>
</evidence>
<dbReference type="GO" id="GO:0005789">
    <property type="term" value="C:endoplasmic reticulum membrane"/>
    <property type="evidence" value="ECO:0007669"/>
    <property type="project" value="UniProtKB-SubCell"/>
</dbReference>
<sequence length="412" mass="46536">MSTVEIKQLFSYSRFSESPSKIGLLLIYIPVGITLFILRTLLALLLYFTSFILPNAPIFHNIVYKLSYISLGIIVNVENIEKKEEADGIVTNKVSYFDSMVINSVAKCITPGIYLNTFLSSAFGIHYFKSTNNIEELKRDLSNVVSESKVPIYFQPESIITNGRALLKFSIWPFTLCNKVQPVTITINRPGLDIPISTIYSGYWSDLFFFMFVPCTVYRIKFLPAVEKKGLSEETFINKVRLNIANDLKVKLSNYSAADLKEYVKRYRAEQQRNISTQNQTIGTINPEIHRMSIQVREVLPLVPYDAIYKDLIKTKSVDLTITNILEGHVSYVPEQSKPSSSSSNSPTKSTASSSSGSIHQTTNTSLNTAAPVFGKSPQERSISFQERKRLLIENSRKRYIEKHSLSNIVGS</sequence>
<reference evidence="12 13" key="1">
    <citation type="submission" date="2015-09" db="EMBL/GenBank/DDBJ databases">
        <title>Draft genome of the scarab beetle Oryctes borbonicus.</title>
        <authorList>
            <person name="Meyer J.M."/>
            <person name="Markov G.V."/>
            <person name="Baskaran P."/>
            <person name="Herrmann M."/>
            <person name="Sommer R.J."/>
            <person name="Roedelsperger C."/>
        </authorList>
    </citation>
    <scope>NUCLEOTIDE SEQUENCE [LARGE SCALE GENOMIC DNA]</scope>
    <source>
        <strain evidence="12">OB123</strain>
        <tissue evidence="12">Whole animal</tissue>
    </source>
</reference>
<keyword evidence="5 10" id="KW-0472">Membrane</keyword>
<dbReference type="InterPro" id="IPR003892">
    <property type="entry name" value="CUE"/>
</dbReference>
<dbReference type="InterPro" id="IPR048056">
    <property type="entry name" value="AUP1_CUE"/>
</dbReference>
<dbReference type="OrthoDB" id="1854593at2759"/>
<evidence type="ECO:0000256" key="4">
    <source>
        <dbReference type="ARBA" id="ARBA00022824"/>
    </source>
</evidence>
<dbReference type="SMART" id="SM00546">
    <property type="entry name" value="CUE"/>
    <property type="match status" value="1"/>
</dbReference>
<accession>A0A0T6B5Y3</accession>
<evidence type="ECO:0000256" key="5">
    <source>
        <dbReference type="ARBA" id="ARBA00023136"/>
    </source>
</evidence>
<evidence type="ECO:0000256" key="3">
    <source>
        <dbReference type="ARBA" id="ARBA00022677"/>
    </source>
</evidence>
<keyword evidence="10" id="KW-1133">Transmembrane helix</keyword>